<dbReference type="PANTHER" id="PTHR32285:SF48">
    <property type="entry name" value="PROTEIN TRICHOME BIREFRINGENCE-LIKE 19"/>
    <property type="match status" value="1"/>
</dbReference>
<evidence type="ECO:0000313" key="4">
    <source>
        <dbReference type="Proteomes" id="UP000243459"/>
    </source>
</evidence>
<accession>A0A5P1EXP2</accession>
<dbReference type="OMA" id="FFSHIAK"/>
<dbReference type="PANTHER" id="PTHR32285">
    <property type="entry name" value="PROTEIN TRICHOME BIREFRINGENCE-LIKE 9-RELATED"/>
    <property type="match status" value="1"/>
</dbReference>
<organism evidence="3 4">
    <name type="scientific">Asparagus officinalis</name>
    <name type="common">Garden asparagus</name>
    <dbReference type="NCBI Taxonomy" id="4686"/>
    <lineage>
        <taxon>Eukaryota</taxon>
        <taxon>Viridiplantae</taxon>
        <taxon>Streptophyta</taxon>
        <taxon>Embryophyta</taxon>
        <taxon>Tracheophyta</taxon>
        <taxon>Spermatophyta</taxon>
        <taxon>Magnoliopsida</taxon>
        <taxon>Liliopsida</taxon>
        <taxon>Asparagales</taxon>
        <taxon>Asparagaceae</taxon>
        <taxon>Asparagoideae</taxon>
        <taxon>Asparagus</taxon>
    </lineage>
</organism>
<evidence type="ECO:0000313" key="3">
    <source>
        <dbReference type="EMBL" id="ONK70223.1"/>
    </source>
</evidence>
<evidence type="ECO:0000256" key="1">
    <source>
        <dbReference type="ARBA" id="ARBA00007727"/>
    </source>
</evidence>
<protein>
    <recommendedName>
        <fullName evidence="2">Trichome birefringence-like C-terminal domain-containing protein</fullName>
    </recommendedName>
</protein>
<dbReference type="EMBL" id="CM007385">
    <property type="protein sequence ID" value="ONK70223.1"/>
    <property type="molecule type" value="Genomic_DNA"/>
</dbReference>
<name>A0A5P1EXP2_ASPOF</name>
<dbReference type="GO" id="GO:0016413">
    <property type="term" value="F:O-acetyltransferase activity"/>
    <property type="evidence" value="ECO:0007669"/>
    <property type="project" value="InterPro"/>
</dbReference>
<keyword evidence="4" id="KW-1185">Reference proteome</keyword>
<dbReference type="Proteomes" id="UP000243459">
    <property type="component" value="Chromosome 5"/>
</dbReference>
<feature type="domain" description="Trichome birefringence-like C-terminal" evidence="2">
    <location>
        <begin position="22"/>
        <end position="309"/>
    </location>
</feature>
<reference evidence="4" key="1">
    <citation type="journal article" date="2017" name="Nat. Commun.">
        <title>The asparagus genome sheds light on the origin and evolution of a young Y chromosome.</title>
        <authorList>
            <person name="Harkess A."/>
            <person name="Zhou J."/>
            <person name="Xu C."/>
            <person name="Bowers J.E."/>
            <person name="Van der Hulst R."/>
            <person name="Ayyampalayam S."/>
            <person name="Mercati F."/>
            <person name="Riccardi P."/>
            <person name="McKain M.R."/>
            <person name="Kakrana A."/>
            <person name="Tang H."/>
            <person name="Ray J."/>
            <person name="Groenendijk J."/>
            <person name="Arikit S."/>
            <person name="Mathioni S.M."/>
            <person name="Nakano M."/>
            <person name="Shan H."/>
            <person name="Telgmann-Rauber A."/>
            <person name="Kanno A."/>
            <person name="Yue Z."/>
            <person name="Chen H."/>
            <person name="Li W."/>
            <person name="Chen Y."/>
            <person name="Xu X."/>
            <person name="Zhang Y."/>
            <person name="Luo S."/>
            <person name="Chen H."/>
            <person name="Gao J."/>
            <person name="Mao Z."/>
            <person name="Pires J.C."/>
            <person name="Luo M."/>
            <person name="Kudrna D."/>
            <person name="Wing R.A."/>
            <person name="Meyers B.C."/>
            <person name="Yi K."/>
            <person name="Kong H."/>
            <person name="Lavrijsen P."/>
            <person name="Sunseri F."/>
            <person name="Falavigna A."/>
            <person name="Ye Y."/>
            <person name="Leebens-Mack J.H."/>
            <person name="Chen G."/>
        </authorList>
    </citation>
    <scope>NUCLEOTIDE SEQUENCE [LARGE SCALE GENOMIC DNA]</scope>
    <source>
        <strain evidence="4">cv. DH0086</strain>
    </source>
</reference>
<dbReference type="InterPro" id="IPR026057">
    <property type="entry name" value="TBL_C"/>
</dbReference>
<sequence length="331" mass="38819">MKYGRPDNEFMKWRWKPDQCELPIFNPAQFLEIVRGKSMAFVGDSLGRNHMQALMCQLLRVTYVEDVSPTTDYKSRTWLFRAHDFTLANFWSPFLVNANEAEPNGDPLNGVYNLYLDEPDKNWTMHINKFDYVIISAGQWFFRPVIYYENNKLIGCYSCNQANINNLPMYYGYARAFRTSFKALYGLNGFKGMTFLRTFSPAHFENGEWNKGGNCIRKTPFKSNETSLRGFMLETYMTQIEEFKDAAREAKRRGLKFRLLDITEVMLLRADGHPSIYGHWPHEKVLQYNDCVHWCLPGPVDVWNDFMLEILKMESLSSFFSHIAKRAKNEP</sequence>
<dbReference type="GO" id="GO:0005794">
    <property type="term" value="C:Golgi apparatus"/>
    <property type="evidence" value="ECO:0007669"/>
    <property type="project" value="TreeGrafter"/>
</dbReference>
<dbReference type="InterPro" id="IPR029962">
    <property type="entry name" value="TBL"/>
</dbReference>
<gene>
    <name evidence="3" type="ORF">A4U43_C05F31530</name>
</gene>
<proteinExistence type="inferred from homology"/>
<dbReference type="AlphaFoldDB" id="A0A5P1EXP2"/>
<evidence type="ECO:0000259" key="2">
    <source>
        <dbReference type="Pfam" id="PF13839"/>
    </source>
</evidence>
<dbReference type="Gramene" id="ONK70223">
    <property type="protein sequence ID" value="ONK70223"/>
    <property type="gene ID" value="A4U43_C05F31530"/>
</dbReference>
<dbReference type="Pfam" id="PF13839">
    <property type="entry name" value="PC-Esterase"/>
    <property type="match status" value="1"/>
</dbReference>
<comment type="similarity">
    <text evidence="1">Belongs to the PC-esterase family. TBL subfamily.</text>
</comment>